<dbReference type="Pfam" id="PF07715">
    <property type="entry name" value="Plug"/>
    <property type="match status" value="1"/>
</dbReference>
<dbReference type="Gene3D" id="2.60.40.1120">
    <property type="entry name" value="Carboxypeptidase-like, regulatory domain"/>
    <property type="match status" value="1"/>
</dbReference>
<feature type="signal peptide" evidence="8">
    <location>
        <begin position="1"/>
        <end position="22"/>
    </location>
</feature>
<dbReference type="Pfam" id="PF13715">
    <property type="entry name" value="CarbopepD_reg_2"/>
    <property type="match status" value="1"/>
</dbReference>
<dbReference type="RefSeq" id="WP_345004841.1">
    <property type="nucleotide sequence ID" value="NZ_BAABCY010000032.1"/>
</dbReference>
<feature type="chain" id="PRO_5047050339" evidence="8">
    <location>
        <begin position="23"/>
        <end position="1108"/>
    </location>
</feature>
<keyword evidence="6 7" id="KW-0998">Cell outer membrane</keyword>
<keyword evidence="5 7" id="KW-0472">Membrane</keyword>
<keyword evidence="3 7" id="KW-1134">Transmembrane beta strand</keyword>
<protein>
    <submittedName>
        <fullName evidence="10">SusC/RagA family TonB-linked outer membrane protein</fullName>
    </submittedName>
</protein>
<comment type="similarity">
    <text evidence="7">Belongs to the TonB-dependent receptor family.</text>
</comment>
<keyword evidence="11" id="KW-1185">Reference proteome</keyword>
<dbReference type="Gene3D" id="2.40.170.20">
    <property type="entry name" value="TonB-dependent receptor, beta-barrel domain"/>
    <property type="match status" value="1"/>
</dbReference>
<dbReference type="SUPFAM" id="SSF49464">
    <property type="entry name" value="Carboxypeptidase regulatory domain-like"/>
    <property type="match status" value="1"/>
</dbReference>
<evidence type="ECO:0000256" key="4">
    <source>
        <dbReference type="ARBA" id="ARBA00022692"/>
    </source>
</evidence>
<comment type="subcellular location">
    <subcellularLocation>
        <location evidence="1 7">Cell outer membrane</location>
        <topology evidence="1 7">Multi-pass membrane protein</topology>
    </subcellularLocation>
</comment>
<dbReference type="InterPro" id="IPR023997">
    <property type="entry name" value="TonB-dep_OMP_SusC/RagA_CS"/>
</dbReference>
<dbReference type="PROSITE" id="PS52016">
    <property type="entry name" value="TONB_DEPENDENT_REC_3"/>
    <property type="match status" value="1"/>
</dbReference>
<dbReference type="Proteomes" id="UP001500954">
    <property type="component" value="Unassembled WGS sequence"/>
</dbReference>
<evidence type="ECO:0000313" key="10">
    <source>
        <dbReference type="EMBL" id="GAA3562042.1"/>
    </source>
</evidence>
<gene>
    <name evidence="10" type="ORF">GCM10022395_10810</name>
</gene>
<organism evidence="10 11">
    <name type="scientific">Snuella lapsa</name>
    <dbReference type="NCBI Taxonomy" id="870481"/>
    <lineage>
        <taxon>Bacteria</taxon>
        <taxon>Pseudomonadati</taxon>
        <taxon>Bacteroidota</taxon>
        <taxon>Flavobacteriia</taxon>
        <taxon>Flavobacteriales</taxon>
        <taxon>Flavobacteriaceae</taxon>
        <taxon>Snuella</taxon>
    </lineage>
</organism>
<evidence type="ECO:0000256" key="2">
    <source>
        <dbReference type="ARBA" id="ARBA00022448"/>
    </source>
</evidence>
<dbReference type="InterPro" id="IPR037066">
    <property type="entry name" value="Plug_dom_sf"/>
</dbReference>
<evidence type="ECO:0000256" key="7">
    <source>
        <dbReference type="PROSITE-ProRule" id="PRU01360"/>
    </source>
</evidence>
<dbReference type="SUPFAM" id="SSF56935">
    <property type="entry name" value="Porins"/>
    <property type="match status" value="1"/>
</dbReference>
<dbReference type="EMBL" id="BAABCY010000032">
    <property type="protein sequence ID" value="GAA3562042.1"/>
    <property type="molecule type" value="Genomic_DNA"/>
</dbReference>
<evidence type="ECO:0000313" key="11">
    <source>
        <dbReference type="Proteomes" id="UP001500954"/>
    </source>
</evidence>
<evidence type="ECO:0000256" key="8">
    <source>
        <dbReference type="SAM" id="SignalP"/>
    </source>
</evidence>
<dbReference type="NCBIfam" id="TIGR04056">
    <property type="entry name" value="OMP_RagA_SusC"/>
    <property type="match status" value="1"/>
</dbReference>
<dbReference type="Gene3D" id="2.170.130.10">
    <property type="entry name" value="TonB-dependent receptor, plug domain"/>
    <property type="match status" value="1"/>
</dbReference>
<dbReference type="InterPro" id="IPR012910">
    <property type="entry name" value="Plug_dom"/>
</dbReference>
<proteinExistence type="inferred from homology"/>
<sequence>MIQKVLKLLFVFCLFGFQYAEAQTAVSGVVSDSKSGIPLPGVNIIVKGTSKGVASDFDGRYSIDAPADATLVFSILGYATKEVAISGKTTIDVQLEESTEALGEVVVTSFGITKEKRAIGYATATIKSEELVKTGTPNVATALYGKAPGVRIEATSGGSTSAVNIQIRGLASITNNTQPLIVVDGIPIRNENVSNNNYWGDQRIRGNGLLDINPEDIENISILKGASAAALYGNEAANGVVLITTKSGKGVKKGLGVSFNSTYTMDKAAYFPRYQNVRGPGYPVYIFDAGQDEDRWLYYDLDGDGVNETRQPIGTSLNYGPKFDGEPALAWTGEVIPYKAQNGPKGLFQDAHNFMNNVSIVNSTDKSNLRFSYTRQDNEGLSKNSENDKNIFNLNSTFHWNDDLRTDVFINYINSKVKNRPYSIDRLTNNFGGMMTRFDSGDWYHDYYKTSLGYRFVTGNGNSLTPEENLRIPGYRGDVLDFTWRVNEHRYEENTDRIIASITQHWDITDELKLRGRISTDYTTFQSTDKRSTTRPLIYGPSGYYGIQNSIDKIIYGDILLTYTKELTPDLNMSLMAGYNGTKQFHYRTNRGTSGGLSVENWFSVSASTNTPGAGSNEWATVKDALIGTANFDYKGYLFVEGTVRRDRTSNMNANIDNTFYYPSVNSGFVFSDAFEVPDFINYGKLRASWGKVGNFPPIYAANIAYNQNTLGSQGGGSVIYTSLPGNAGNDAIKSETKRDTEFGLELKLFNSALNVDVTYYDSRLEDQILPLSLPNSSGSSSVLTNIGTMRNKGWEIGLNATPISSGDFTWDTGINLAFNKNTVESLAPGLEELIHANYDGSAALLKSEPGSAVGNFYAHPVATDANGNKIVDPNGLYKVDPDEWIKVGNAQPKVIGGFFNFLTYKNLTLSAMVDYRIGGHVMPTAINWMIGRGLTEESLKGMDAEHGGLSWYADANGDRQLVDTGTAQGPNGEVVYDDGIILDGVKADGTPNDYITTNPEYYWITYNWGGPQYSPNTRYELYIKKNTYVKMRELSLAYQFPKGVVDKLGFQDLQLSVFGRNLFYFYRTLKDMDAEQLTAGSRWNQNVNNAGTNPASRTFGLSLRAKL</sequence>
<evidence type="ECO:0000256" key="6">
    <source>
        <dbReference type="ARBA" id="ARBA00023237"/>
    </source>
</evidence>
<name>A0ABP6X744_9FLAO</name>
<dbReference type="InterPro" id="IPR036942">
    <property type="entry name" value="Beta-barrel_TonB_sf"/>
</dbReference>
<keyword evidence="2 7" id="KW-0813">Transport</keyword>
<evidence type="ECO:0000256" key="5">
    <source>
        <dbReference type="ARBA" id="ARBA00023136"/>
    </source>
</evidence>
<evidence type="ECO:0000256" key="1">
    <source>
        <dbReference type="ARBA" id="ARBA00004571"/>
    </source>
</evidence>
<accession>A0ABP6X744</accession>
<reference evidence="11" key="1">
    <citation type="journal article" date="2019" name="Int. J. Syst. Evol. Microbiol.">
        <title>The Global Catalogue of Microorganisms (GCM) 10K type strain sequencing project: providing services to taxonomists for standard genome sequencing and annotation.</title>
        <authorList>
            <consortium name="The Broad Institute Genomics Platform"/>
            <consortium name="The Broad Institute Genome Sequencing Center for Infectious Disease"/>
            <person name="Wu L."/>
            <person name="Ma J."/>
        </authorList>
    </citation>
    <scope>NUCLEOTIDE SEQUENCE [LARGE SCALE GENOMIC DNA]</scope>
    <source>
        <strain evidence="11">JCM 17111</strain>
    </source>
</reference>
<dbReference type="NCBIfam" id="TIGR04057">
    <property type="entry name" value="SusC_RagA_signa"/>
    <property type="match status" value="1"/>
</dbReference>
<evidence type="ECO:0000256" key="3">
    <source>
        <dbReference type="ARBA" id="ARBA00022452"/>
    </source>
</evidence>
<dbReference type="InterPro" id="IPR023996">
    <property type="entry name" value="TonB-dep_OMP_SusC/RagA"/>
</dbReference>
<dbReference type="InterPro" id="IPR039426">
    <property type="entry name" value="TonB-dep_rcpt-like"/>
</dbReference>
<keyword evidence="4 7" id="KW-0812">Transmembrane</keyword>
<comment type="caution">
    <text evidence="10">The sequence shown here is derived from an EMBL/GenBank/DDBJ whole genome shotgun (WGS) entry which is preliminary data.</text>
</comment>
<feature type="domain" description="TonB-dependent receptor plug" evidence="9">
    <location>
        <begin position="116"/>
        <end position="240"/>
    </location>
</feature>
<dbReference type="InterPro" id="IPR008969">
    <property type="entry name" value="CarboxyPept-like_regulatory"/>
</dbReference>
<keyword evidence="8" id="KW-0732">Signal</keyword>
<evidence type="ECO:0000259" key="9">
    <source>
        <dbReference type="Pfam" id="PF07715"/>
    </source>
</evidence>